<dbReference type="AlphaFoldDB" id="A0A0L0H9S8"/>
<evidence type="ECO:0000313" key="1">
    <source>
        <dbReference type="EMBL" id="KNC97408.1"/>
    </source>
</evidence>
<protein>
    <submittedName>
        <fullName evidence="1">Uncharacterized protein</fullName>
    </submittedName>
</protein>
<dbReference type="RefSeq" id="XP_016605448.1">
    <property type="nucleotide sequence ID" value="XM_016757629.1"/>
</dbReference>
<sequence length="104" mass="11438">MHCLMVHPVWVSLAIDDLVLNRYALGRHFIVVDGFHANASIAHIPITELAPHCTDANMAKTAHRPTVPFFVLATWRVDPLTLVKAVMGPVSWTIRVSTLSSSPS</sequence>
<evidence type="ECO:0000313" key="2">
    <source>
        <dbReference type="Proteomes" id="UP000053201"/>
    </source>
</evidence>
<name>A0A0L0H9S8_SPIPD</name>
<accession>A0A0L0H9S8</accession>
<dbReference type="VEuPathDB" id="FungiDB:SPPG_09463"/>
<organism evidence="1 2">
    <name type="scientific">Spizellomyces punctatus (strain DAOM BR117)</name>
    <dbReference type="NCBI Taxonomy" id="645134"/>
    <lineage>
        <taxon>Eukaryota</taxon>
        <taxon>Fungi</taxon>
        <taxon>Fungi incertae sedis</taxon>
        <taxon>Chytridiomycota</taxon>
        <taxon>Chytridiomycota incertae sedis</taxon>
        <taxon>Chytridiomycetes</taxon>
        <taxon>Spizellomycetales</taxon>
        <taxon>Spizellomycetaceae</taxon>
        <taxon>Spizellomyces</taxon>
    </lineage>
</organism>
<gene>
    <name evidence="1" type="ORF">SPPG_09463</name>
</gene>
<reference evidence="1 2" key="1">
    <citation type="submission" date="2009-08" db="EMBL/GenBank/DDBJ databases">
        <title>The Genome Sequence of Spizellomyces punctatus strain DAOM BR117.</title>
        <authorList>
            <consortium name="The Broad Institute Genome Sequencing Platform"/>
            <person name="Russ C."/>
            <person name="Cuomo C."/>
            <person name="Shea T."/>
            <person name="Young S.K."/>
            <person name="Zeng Q."/>
            <person name="Koehrsen M."/>
            <person name="Haas B."/>
            <person name="Borodovsky M."/>
            <person name="Guigo R."/>
            <person name="Alvarado L."/>
            <person name="Berlin A."/>
            <person name="Bochicchio J."/>
            <person name="Borenstein D."/>
            <person name="Chapman S."/>
            <person name="Chen Z."/>
            <person name="Engels R."/>
            <person name="Freedman E."/>
            <person name="Gellesch M."/>
            <person name="Goldberg J."/>
            <person name="Griggs A."/>
            <person name="Gujja S."/>
            <person name="Heiman D."/>
            <person name="Hepburn T."/>
            <person name="Howarth C."/>
            <person name="Jen D."/>
            <person name="Larson L."/>
            <person name="Lewis B."/>
            <person name="Mehta T."/>
            <person name="Park D."/>
            <person name="Pearson M."/>
            <person name="Roberts A."/>
            <person name="Saif S."/>
            <person name="Shenoy N."/>
            <person name="Sisk P."/>
            <person name="Stolte C."/>
            <person name="Sykes S."/>
            <person name="Thomson T."/>
            <person name="Walk T."/>
            <person name="White J."/>
            <person name="Yandava C."/>
            <person name="Burger G."/>
            <person name="Gray M.W."/>
            <person name="Holland P.W.H."/>
            <person name="King N."/>
            <person name="Lang F.B.F."/>
            <person name="Roger A.J."/>
            <person name="Ruiz-Trillo I."/>
            <person name="Lander E."/>
            <person name="Nusbaum C."/>
        </authorList>
    </citation>
    <scope>NUCLEOTIDE SEQUENCE [LARGE SCALE GENOMIC DNA]</scope>
    <source>
        <strain evidence="1 2">DAOM BR117</strain>
    </source>
</reference>
<dbReference type="InParanoid" id="A0A0L0H9S8"/>
<keyword evidence="2" id="KW-1185">Reference proteome</keyword>
<dbReference type="EMBL" id="KQ257464">
    <property type="protein sequence ID" value="KNC97408.1"/>
    <property type="molecule type" value="Genomic_DNA"/>
</dbReference>
<dbReference type="Proteomes" id="UP000053201">
    <property type="component" value="Unassembled WGS sequence"/>
</dbReference>
<proteinExistence type="predicted"/>
<dbReference type="GeneID" id="27692588"/>